<dbReference type="AlphaFoldDB" id="A0A4V1MS62"/>
<dbReference type="EMBL" id="PYAL01000003">
    <property type="protein sequence ID" value="RXN90202.1"/>
    <property type="molecule type" value="Genomic_DNA"/>
</dbReference>
<keyword evidence="3" id="KW-1185">Reference proteome</keyword>
<evidence type="ECO:0008006" key="4">
    <source>
        <dbReference type="Google" id="ProtNLM"/>
    </source>
</evidence>
<dbReference type="Proteomes" id="UP000290849">
    <property type="component" value="Unassembled WGS sequence"/>
</dbReference>
<feature type="compositionally biased region" description="Low complexity" evidence="1">
    <location>
        <begin position="80"/>
        <end position="98"/>
    </location>
</feature>
<gene>
    <name evidence="2" type="ORF">C7R54_11785</name>
</gene>
<name>A0A4V1MS62_9BURK</name>
<dbReference type="OrthoDB" id="8778662at2"/>
<comment type="caution">
    <text evidence="2">The sequence shown here is derived from an EMBL/GenBank/DDBJ whole genome shotgun (WGS) entry which is preliminary data.</text>
</comment>
<protein>
    <recommendedName>
        <fullName evidence="4">DUF3717 domain-containing protein</fullName>
    </recommendedName>
</protein>
<reference evidence="2 3" key="1">
    <citation type="journal article" date="2017" name="Int. J. Syst. Evol. Microbiol.">
        <title>Achromobacter aloeverae sp. nov., isolated from the root of Aloe vera (L.) Burm.f.</title>
        <authorList>
            <person name="Kuncharoen N."/>
            <person name="Muramatsu Y."/>
            <person name="Shibata C."/>
            <person name="Kamakura Y."/>
            <person name="Nakagawa Y."/>
            <person name="Tanasupawat S."/>
        </authorList>
    </citation>
    <scope>NUCLEOTIDE SEQUENCE [LARGE SCALE GENOMIC DNA]</scope>
    <source>
        <strain evidence="2 3">AVA-1</strain>
    </source>
</reference>
<proteinExistence type="predicted"/>
<evidence type="ECO:0000256" key="1">
    <source>
        <dbReference type="SAM" id="MobiDB-lite"/>
    </source>
</evidence>
<evidence type="ECO:0000313" key="2">
    <source>
        <dbReference type="EMBL" id="RXN90202.1"/>
    </source>
</evidence>
<dbReference type="InterPro" id="IPR022191">
    <property type="entry name" value="DUF3717"/>
</dbReference>
<dbReference type="Pfam" id="PF12512">
    <property type="entry name" value="DUF3717"/>
    <property type="match status" value="1"/>
</dbReference>
<organism evidence="2 3">
    <name type="scientific">Achromobacter aloeverae</name>
    <dbReference type="NCBI Taxonomy" id="1750518"/>
    <lineage>
        <taxon>Bacteria</taxon>
        <taxon>Pseudomonadati</taxon>
        <taxon>Pseudomonadota</taxon>
        <taxon>Betaproteobacteria</taxon>
        <taxon>Burkholderiales</taxon>
        <taxon>Alcaligenaceae</taxon>
        <taxon>Achromobacter</taxon>
    </lineage>
</organism>
<sequence>MDDSTPISITQLEQAINYWRSRSPSTGEEARLGREAAALATPYALLIYTGARELRAASLDEAGRQAYAAWLDAVQPGPPAAATNPTTNPATNSAINPAIKPTKA</sequence>
<accession>A0A4V1MS62</accession>
<feature type="region of interest" description="Disordered" evidence="1">
    <location>
        <begin position="75"/>
        <end position="104"/>
    </location>
</feature>
<evidence type="ECO:0000313" key="3">
    <source>
        <dbReference type="Proteomes" id="UP000290849"/>
    </source>
</evidence>